<dbReference type="Proteomes" id="UP000067626">
    <property type="component" value="Chromosome"/>
</dbReference>
<dbReference type="STRING" id="52.CMC5_049790"/>
<dbReference type="OrthoDB" id="5518155at2"/>
<gene>
    <name evidence="1" type="ORF">CMC5_049790</name>
</gene>
<name>A0A0K1EIY5_CHOCO</name>
<keyword evidence="2" id="KW-1185">Reference proteome</keyword>
<dbReference type="RefSeq" id="WP_050432707.1">
    <property type="nucleotide sequence ID" value="NZ_CP012159.1"/>
</dbReference>
<organism evidence="1 2">
    <name type="scientific">Chondromyces crocatus</name>
    <dbReference type="NCBI Taxonomy" id="52"/>
    <lineage>
        <taxon>Bacteria</taxon>
        <taxon>Pseudomonadati</taxon>
        <taxon>Myxococcota</taxon>
        <taxon>Polyangia</taxon>
        <taxon>Polyangiales</taxon>
        <taxon>Polyangiaceae</taxon>
        <taxon>Chondromyces</taxon>
    </lineage>
</organism>
<dbReference type="KEGG" id="ccro:CMC5_049790"/>
<accession>A0A0K1EIY5</accession>
<reference evidence="1 2" key="1">
    <citation type="submission" date="2015-07" db="EMBL/GenBank/DDBJ databases">
        <title>Genome analysis of myxobacterium Chondromyces crocatus Cm c5 reveals a high potential for natural compound synthesis and the genetic basis for the loss of fruiting body formation.</title>
        <authorList>
            <person name="Zaburannyi N."/>
            <person name="Bunk B."/>
            <person name="Maier J."/>
            <person name="Overmann J."/>
            <person name="Mueller R."/>
        </authorList>
    </citation>
    <scope>NUCLEOTIDE SEQUENCE [LARGE SCALE GENOMIC DNA]</scope>
    <source>
        <strain evidence="1 2">Cm c5</strain>
    </source>
</reference>
<dbReference type="AlphaFoldDB" id="A0A0K1EIY5"/>
<sequence length="91" mass="10012">MDTKELAPHVLRALFDLQSEGALVNLQVLTDLLRVRRGDIRKVITSLHREGYVDALHMRLTLRGYALGAAFARSELRALRRVSGAASTAAA</sequence>
<dbReference type="InterPro" id="IPR036388">
    <property type="entry name" value="WH-like_DNA-bd_sf"/>
</dbReference>
<evidence type="ECO:0000313" key="2">
    <source>
        <dbReference type="Proteomes" id="UP000067626"/>
    </source>
</evidence>
<dbReference type="EMBL" id="CP012159">
    <property type="protein sequence ID" value="AKT40824.1"/>
    <property type="molecule type" value="Genomic_DNA"/>
</dbReference>
<evidence type="ECO:0000313" key="1">
    <source>
        <dbReference type="EMBL" id="AKT40824.1"/>
    </source>
</evidence>
<evidence type="ECO:0008006" key="3">
    <source>
        <dbReference type="Google" id="ProtNLM"/>
    </source>
</evidence>
<proteinExistence type="predicted"/>
<protein>
    <recommendedName>
        <fullName evidence="3">HTH iclR-type domain-containing protein</fullName>
    </recommendedName>
</protein>
<dbReference type="Gene3D" id="1.10.10.10">
    <property type="entry name" value="Winged helix-like DNA-binding domain superfamily/Winged helix DNA-binding domain"/>
    <property type="match status" value="1"/>
</dbReference>